<name>A0ABY4DBW2_9SPIR</name>
<evidence type="ECO:0000313" key="7">
    <source>
        <dbReference type="Proteomes" id="UP000829708"/>
    </source>
</evidence>
<dbReference type="InterPro" id="IPR025997">
    <property type="entry name" value="SBP_2_dom"/>
</dbReference>
<dbReference type="Proteomes" id="UP000829708">
    <property type="component" value="Chromosome"/>
</dbReference>
<evidence type="ECO:0000256" key="2">
    <source>
        <dbReference type="ARBA" id="ARBA00007639"/>
    </source>
</evidence>
<dbReference type="InterPro" id="IPR028082">
    <property type="entry name" value="Peripla_BP_I"/>
</dbReference>
<comment type="similarity">
    <text evidence="2">Belongs to the bacterial solute-binding protein 2 family.</text>
</comment>
<evidence type="ECO:0000259" key="5">
    <source>
        <dbReference type="Pfam" id="PF13407"/>
    </source>
</evidence>
<sequence>MKRRSVITTVAIALVLLAVSSLLFAAGSSEGKAGAAKTKTYAIVYPIVHPFFEPVTDSAEAYAEKMGYKVITRAPEGVGVNQQIEIMENLIAMKVDGIAIVPTDPDALAPYIDKAIDAGIPTICFESDNQESKRLAFLGTYNYNAGRHLGSVVGRELNGKGTMIICTGLPTQRSLNERIQGIQDELKENFPGVKILDIQTGQGDPNLTVNVIETQIQSYPNFDVFTSIDATGGPAAVAIWKSLGWTADDHMIITFDNMEENIQGIRDGQVTSVVSQKQWLWGEMILKTLDDIVAGKSVPDSTDTGTVEITKANVETYMSN</sequence>
<feature type="chain" id="PRO_5046957887" evidence="4">
    <location>
        <begin position="26"/>
        <end position="320"/>
    </location>
</feature>
<dbReference type="Pfam" id="PF13407">
    <property type="entry name" value="Peripla_BP_4"/>
    <property type="match status" value="1"/>
</dbReference>
<reference evidence="7" key="1">
    <citation type="journal article" date="2024" name="J Bioinform Genom">
        <title>Complete genome sequence of the type strain bacterium Sphaerochaeta associata GLS2t (VKM B-2742)t.</title>
        <authorList>
            <person name="Troshina O.Y."/>
            <person name="Tepeeva A.N."/>
            <person name="Arzamasceva V.O."/>
            <person name="Whitman W.B."/>
            <person name="Varghese N."/>
            <person name="Shapiro N."/>
            <person name="Woyke T."/>
            <person name="Kripides N.C."/>
            <person name="Vasilenko O.V."/>
        </authorList>
    </citation>
    <scope>NUCLEOTIDE SEQUENCE [LARGE SCALE GENOMIC DNA]</scope>
    <source>
        <strain evidence="7">GLS2T</strain>
    </source>
</reference>
<accession>A0ABY4DBW2</accession>
<feature type="domain" description="Periplasmic binding protein" evidence="5">
    <location>
        <begin position="43"/>
        <end position="296"/>
    </location>
</feature>
<protein>
    <submittedName>
        <fullName evidence="6">Substrate-binding domain-containing protein</fullName>
    </submittedName>
</protein>
<dbReference type="PANTHER" id="PTHR46847:SF1">
    <property type="entry name" value="D-ALLOSE-BINDING PERIPLASMIC PROTEIN-RELATED"/>
    <property type="match status" value="1"/>
</dbReference>
<keyword evidence="3 4" id="KW-0732">Signal</keyword>
<evidence type="ECO:0000256" key="3">
    <source>
        <dbReference type="ARBA" id="ARBA00022729"/>
    </source>
</evidence>
<evidence type="ECO:0000313" key="6">
    <source>
        <dbReference type="EMBL" id="UOM51710.1"/>
    </source>
</evidence>
<dbReference type="Gene3D" id="3.40.50.2300">
    <property type="match status" value="2"/>
</dbReference>
<organism evidence="6 7">
    <name type="scientific">Sphaerochaeta associata</name>
    <dbReference type="NCBI Taxonomy" id="1129264"/>
    <lineage>
        <taxon>Bacteria</taxon>
        <taxon>Pseudomonadati</taxon>
        <taxon>Spirochaetota</taxon>
        <taxon>Spirochaetia</taxon>
        <taxon>Spirochaetales</taxon>
        <taxon>Sphaerochaetaceae</taxon>
        <taxon>Sphaerochaeta</taxon>
    </lineage>
</organism>
<dbReference type="PANTHER" id="PTHR46847">
    <property type="entry name" value="D-ALLOSE-BINDING PERIPLASMIC PROTEIN-RELATED"/>
    <property type="match status" value="1"/>
</dbReference>
<dbReference type="EMBL" id="CP094929">
    <property type="protein sequence ID" value="UOM51710.1"/>
    <property type="molecule type" value="Genomic_DNA"/>
</dbReference>
<gene>
    <name evidence="6" type="ORF">MUG09_02825</name>
</gene>
<keyword evidence="7" id="KW-1185">Reference proteome</keyword>
<evidence type="ECO:0000256" key="4">
    <source>
        <dbReference type="SAM" id="SignalP"/>
    </source>
</evidence>
<proteinExistence type="inferred from homology"/>
<dbReference type="SUPFAM" id="SSF53822">
    <property type="entry name" value="Periplasmic binding protein-like I"/>
    <property type="match status" value="1"/>
</dbReference>
<evidence type="ECO:0000256" key="1">
    <source>
        <dbReference type="ARBA" id="ARBA00004196"/>
    </source>
</evidence>
<feature type="signal peptide" evidence="4">
    <location>
        <begin position="1"/>
        <end position="25"/>
    </location>
</feature>
<dbReference type="RefSeq" id="WP_244773359.1">
    <property type="nucleotide sequence ID" value="NZ_CP094929.1"/>
</dbReference>
<comment type="subcellular location">
    <subcellularLocation>
        <location evidence="1">Cell envelope</location>
    </subcellularLocation>
</comment>